<evidence type="ECO:0000313" key="1">
    <source>
        <dbReference type="EMBL" id="KAF6024484.1"/>
    </source>
</evidence>
<dbReference type="Proteomes" id="UP000593567">
    <property type="component" value="Unassembled WGS sequence"/>
</dbReference>
<sequence>MDETKNITILKKRDYKEADEHARGVKFSDTDEASDYRMNNGMEKSISDSAFGSNNELNCVFDLNTEVELNARSGHTEDGESKNW</sequence>
<organism evidence="1 2">
    <name type="scientific">Bugula neritina</name>
    <name type="common">Brown bryozoan</name>
    <name type="synonym">Sertularia neritina</name>
    <dbReference type="NCBI Taxonomy" id="10212"/>
    <lineage>
        <taxon>Eukaryota</taxon>
        <taxon>Metazoa</taxon>
        <taxon>Spiralia</taxon>
        <taxon>Lophotrochozoa</taxon>
        <taxon>Bryozoa</taxon>
        <taxon>Gymnolaemata</taxon>
        <taxon>Cheilostomatida</taxon>
        <taxon>Flustrina</taxon>
        <taxon>Buguloidea</taxon>
        <taxon>Bugulidae</taxon>
        <taxon>Bugula</taxon>
    </lineage>
</organism>
<evidence type="ECO:0000313" key="2">
    <source>
        <dbReference type="Proteomes" id="UP000593567"/>
    </source>
</evidence>
<gene>
    <name evidence="1" type="ORF">EB796_017212</name>
</gene>
<protein>
    <submittedName>
        <fullName evidence="1">Uncharacterized protein</fullName>
    </submittedName>
</protein>
<dbReference type="AlphaFoldDB" id="A0A7J7JFR7"/>
<proteinExistence type="predicted"/>
<comment type="caution">
    <text evidence="1">The sequence shown here is derived from an EMBL/GenBank/DDBJ whole genome shotgun (WGS) entry which is preliminary data.</text>
</comment>
<name>A0A7J7JFR7_BUGNE</name>
<accession>A0A7J7JFR7</accession>
<dbReference type="EMBL" id="VXIV02002571">
    <property type="protein sequence ID" value="KAF6024484.1"/>
    <property type="molecule type" value="Genomic_DNA"/>
</dbReference>
<reference evidence="1" key="1">
    <citation type="submission" date="2020-06" db="EMBL/GenBank/DDBJ databases">
        <title>Draft genome of Bugula neritina, a colonial animal packing powerful symbionts and potential medicines.</title>
        <authorList>
            <person name="Rayko M."/>
        </authorList>
    </citation>
    <scope>NUCLEOTIDE SEQUENCE [LARGE SCALE GENOMIC DNA]</scope>
    <source>
        <strain evidence="1">Kwan_BN1</strain>
    </source>
</reference>
<keyword evidence="2" id="KW-1185">Reference proteome</keyword>